<feature type="compositionally biased region" description="Basic and acidic residues" evidence="1">
    <location>
        <begin position="39"/>
        <end position="50"/>
    </location>
</feature>
<feature type="compositionally biased region" description="Basic and acidic residues" evidence="1">
    <location>
        <begin position="96"/>
        <end position="111"/>
    </location>
</feature>
<proteinExistence type="predicted"/>
<accession>A0A0B2VJV1</accession>
<feature type="region of interest" description="Disordered" evidence="1">
    <location>
        <begin position="35"/>
        <end position="111"/>
    </location>
</feature>
<dbReference type="Proteomes" id="UP000031036">
    <property type="component" value="Unassembled WGS sequence"/>
</dbReference>
<protein>
    <submittedName>
        <fullName evidence="2">Uncharacterized protein</fullName>
    </submittedName>
</protein>
<dbReference type="AlphaFoldDB" id="A0A0B2VJV1"/>
<reference evidence="2 3" key="1">
    <citation type="submission" date="2014-11" db="EMBL/GenBank/DDBJ databases">
        <title>Genetic blueprint of the zoonotic pathogen Toxocara canis.</title>
        <authorList>
            <person name="Zhu X.-Q."/>
            <person name="Korhonen P.K."/>
            <person name="Cai H."/>
            <person name="Young N.D."/>
            <person name="Nejsum P."/>
            <person name="von Samson-Himmelstjerna G."/>
            <person name="Boag P.R."/>
            <person name="Tan P."/>
            <person name="Li Q."/>
            <person name="Min J."/>
            <person name="Yang Y."/>
            <person name="Wang X."/>
            <person name="Fang X."/>
            <person name="Hall R.S."/>
            <person name="Hofmann A."/>
            <person name="Sternberg P.W."/>
            <person name="Jex A.R."/>
            <person name="Gasser R.B."/>
        </authorList>
    </citation>
    <scope>NUCLEOTIDE SEQUENCE [LARGE SCALE GENOMIC DNA]</scope>
    <source>
        <strain evidence="2">PN_DK_2014</strain>
    </source>
</reference>
<name>A0A0B2VJV1_TOXCA</name>
<sequence>MGKVIEMRRSSDEQIRGAVLKTSTCQRLERPLNKLYPLEIRKPEANHGEEPQTLGGHPPNRETTANTNLHGHEIGTLEQSSDERTNADSNLFSEGRQPDEWQRVRQPEGNQ</sequence>
<gene>
    <name evidence="2" type="ORF">Tcan_01938</name>
</gene>
<comment type="caution">
    <text evidence="2">The sequence shown here is derived from an EMBL/GenBank/DDBJ whole genome shotgun (WGS) entry which is preliminary data.</text>
</comment>
<dbReference type="EMBL" id="JPKZ01001545">
    <property type="protein sequence ID" value="KHN81290.1"/>
    <property type="molecule type" value="Genomic_DNA"/>
</dbReference>
<organism evidence="2 3">
    <name type="scientific">Toxocara canis</name>
    <name type="common">Canine roundworm</name>
    <dbReference type="NCBI Taxonomy" id="6265"/>
    <lineage>
        <taxon>Eukaryota</taxon>
        <taxon>Metazoa</taxon>
        <taxon>Ecdysozoa</taxon>
        <taxon>Nematoda</taxon>
        <taxon>Chromadorea</taxon>
        <taxon>Rhabditida</taxon>
        <taxon>Spirurina</taxon>
        <taxon>Ascaridomorpha</taxon>
        <taxon>Ascaridoidea</taxon>
        <taxon>Toxocaridae</taxon>
        <taxon>Toxocara</taxon>
    </lineage>
</organism>
<evidence type="ECO:0000313" key="2">
    <source>
        <dbReference type="EMBL" id="KHN81290.1"/>
    </source>
</evidence>
<evidence type="ECO:0000256" key="1">
    <source>
        <dbReference type="SAM" id="MobiDB-lite"/>
    </source>
</evidence>
<dbReference type="OrthoDB" id="6433784at2759"/>
<keyword evidence="3" id="KW-1185">Reference proteome</keyword>
<feature type="compositionally biased region" description="Basic and acidic residues" evidence="1">
    <location>
        <begin position="70"/>
        <end position="86"/>
    </location>
</feature>
<evidence type="ECO:0000313" key="3">
    <source>
        <dbReference type="Proteomes" id="UP000031036"/>
    </source>
</evidence>